<accession>A0ABQ5GB69</accession>
<organism evidence="1 2">
    <name type="scientific">Tanacetum coccineum</name>
    <dbReference type="NCBI Taxonomy" id="301880"/>
    <lineage>
        <taxon>Eukaryota</taxon>
        <taxon>Viridiplantae</taxon>
        <taxon>Streptophyta</taxon>
        <taxon>Embryophyta</taxon>
        <taxon>Tracheophyta</taxon>
        <taxon>Spermatophyta</taxon>
        <taxon>Magnoliopsida</taxon>
        <taxon>eudicotyledons</taxon>
        <taxon>Gunneridae</taxon>
        <taxon>Pentapetalae</taxon>
        <taxon>asterids</taxon>
        <taxon>campanulids</taxon>
        <taxon>Asterales</taxon>
        <taxon>Asteraceae</taxon>
        <taxon>Asteroideae</taxon>
        <taxon>Anthemideae</taxon>
        <taxon>Anthemidinae</taxon>
        <taxon>Tanacetum</taxon>
    </lineage>
</organism>
<keyword evidence="2" id="KW-1185">Reference proteome</keyword>
<name>A0ABQ5GB69_9ASTR</name>
<evidence type="ECO:0000313" key="2">
    <source>
        <dbReference type="Proteomes" id="UP001151760"/>
    </source>
</evidence>
<reference evidence="1" key="2">
    <citation type="submission" date="2022-01" db="EMBL/GenBank/DDBJ databases">
        <authorList>
            <person name="Yamashiro T."/>
            <person name="Shiraishi A."/>
            <person name="Satake H."/>
            <person name="Nakayama K."/>
        </authorList>
    </citation>
    <scope>NUCLEOTIDE SEQUENCE</scope>
</reference>
<proteinExistence type="predicted"/>
<gene>
    <name evidence="1" type="ORF">Tco_1032203</name>
</gene>
<dbReference type="Proteomes" id="UP001151760">
    <property type="component" value="Unassembled WGS sequence"/>
</dbReference>
<protein>
    <submittedName>
        <fullName evidence="1">Uncharacterized protein</fullName>
    </submittedName>
</protein>
<dbReference type="EMBL" id="BQNB010018303">
    <property type="protein sequence ID" value="GJT72917.1"/>
    <property type="molecule type" value="Genomic_DNA"/>
</dbReference>
<reference evidence="1" key="1">
    <citation type="journal article" date="2022" name="Int. J. Mol. Sci.">
        <title>Draft Genome of Tanacetum Coccineum: Genomic Comparison of Closely Related Tanacetum-Family Plants.</title>
        <authorList>
            <person name="Yamashiro T."/>
            <person name="Shiraishi A."/>
            <person name="Nakayama K."/>
            <person name="Satake H."/>
        </authorList>
    </citation>
    <scope>NUCLEOTIDE SEQUENCE</scope>
</reference>
<comment type="caution">
    <text evidence="1">The sequence shown here is derived from an EMBL/GenBank/DDBJ whole genome shotgun (WGS) entry which is preliminary data.</text>
</comment>
<evidence type="ECO:0000313" key="1">
    <source>
        <dbReference type="EMBL" id="GJT72917.1"/>
    </source>
</evidence>
<sequence length="451" mass="51108">MGVEPCSLYKSKPLQPHTTPTALGYCFEEDIKTLNDDLEHKEQAAKISISRKFPVYDDDDDEYSIQTQEYLKKFSSTITPVLSTEEPDNSLSMEDEHLSTILATESDEVIKSSVENLILIPSELEGIPDKLCDMPTCDNDRINVESDLVESLINRDTLIVYSSKIDPILEEFTSELARIAPIPPEIVEADFDPKDGTSSDDDDFEDIKYVSLEEVNDVNQEEKEIDLDDILQIQDVILRDKLLNINRLITNIESLKDNPTPDRVLNSPSSFPIPIVDSDSFFEEFDTSLSYLNNSLPEFETFSNYTEETRSGSTTTHANYSLPEYDSFLFEIEPDQEGLISIDNSNDSLLEIPEFESFYFDDPSFPRPPLEPPDVEICLHFEPDAPMIDNFNELNDDQEGGEIDFSQNVEDDDSFTFVIQTFLPFLTYPADSPLLLSTGSEDTIFDPDIST</sequence>